<dbReference type="Pfam" id="PF16030">
    <property type="entry name" value="GD_N"/>
    <property type="match status" value="1"/>
</dbReference>
<keyword evidence="5" id="KW-1185">Reference proteome</keyword>
<dbReference type="Proteomes" id="UP001458880">
    <property type="component" value="Unassembled WGS sequence"/>
</dbReference>
<dbReference type="GO" id="GO:0006508">
    <property type="term" value="P:proteolysis"/>
    <property type="evidence" value="ECO:0007669"/>
    <property type="project" value="UniProtKB-KW"/>
</dbReference>
<feature type="signal peptide" evidence="2">
    <location>
        <begin position="1"/>
        <end position="35"/>
    </location>
</feature>
<proteinExistence type="predicted"/>
<keyword evidence="2" id="KW-0732">Signal</keyword>
<feature type="compositionally biased region" description="Gly residues" evidence="1">
    <location>
        <begin position="280"/>
        <end position="299"/>
    </location>
</feature>
<reference evidence="4 5" key="1">
    <citation type="journal article" date="2024" name="BMC Genomics">
        <title>De novo assembly and annotation of Popillia japonica's genome with initial clues to its potential as an invasive pest.</title>
        <authorList>
            <person name="Cucini C."/>
            <person name="Boschi S."/>
            <person name="Funari R."/>
            <person name="Cardaioli E."/>
            <person name="Iannotti N."/>
            <person name="Marturano G."/>
            <person name="Paoli F."/>
            <person name="Bruttini M."/>
            <person name="Carapelli A."/>
            <person name="Frati F."/>
            <person name="Nardi F."/>
        </authorList>
    </citation>
    <scope>NUCLEOTIDE SEQUENCE [LARGE SCALE GENOMIC DNA]</scope>
    <source>
        <strain evidence="4">DMR45628</strain>
    </source>
</reference>
<gene>
    <name evidence="4" type="ORF">QE152_g3634</name>
</gene>
<accession>A0AAW1N2U3</accession>
<feature type="region of interest" description="Disordered" evidence="1">
    <location>
        <begin position="273"/>
        <end position="299"/>
    </location>
</feature>
<dbReference type="InterPro" id="IPR031986">
    <property type="entry name" value="GD_N"/>
</dbReference>
<protein>
    <submittedName>
        <fullName evidence="4">Serine protease gd N-terminus</fullName>
    </submittedName>
</protein>
<feature type="domain" description="Serine protease gd N-terminal" evidence="3">
    <location>
        <begin position="71"/>
        <end position="169"/>
    </location>
</feature>
<keyword evidence="4" id="KW-0378">Hydrolase</keyword>
<sequence length="299" mass="33371">MIENLIGVISFQTRKFTMWMLYLSSILLLCTYSSAQSDHTLPENENILNNNNGKNLNPQAQRSFGHNPPITCPDKFRYEYDQHGVLYGRVTIQRDPYAKQFVFEVNMTVNAPVQQNDGLSIRLLSTQREILNGQYLQYAIIFPRAASWKVPNLDQLMMNRVVVCTGRELPLDSDGVQTAMWARSTISIDNTRPSPTPGPWGYPQIGYPNVGPYPPIVNPNVRPYPPIGNPHLRPYPPIVDPNLRPYPPPPVYPPDYPHVRPYPPYGIPYYRGANKNDGEAGAGPGADIGAGDGAEAGIP</sequence>
<evidence type="ECO:0000256" key="2">
    <source>
        <dbReference type="SAM" id="SignalP"/>
    </source>
</evidence>
<feature type="chain" id="PRO_5043385264" evidence="2">
    <location>
        <begin position="36"/>
        <end position="299"/>
    </location>
</feature>
<keyword evidence="4" id="KW-0645">Protease</keyword>
<evidence type="ECO:0000313" key="4">
    <source>
        <dbReference type="EMBL" id="KAK9753132.1"/>
    </source>
</evidence>
<evidence type="ECO:0000313" key="5">
    <source>
        <dbReference type="Proteomes" id="UP001458880"/>
    </source>
</evidence>
<dbReference type="EMBL" id="JASPKY010000015">
    <property type="protein sequence ID" value="KAK9753132.1"/>
    <property type="molecule type" value="Genomic_DNA"/>
</dbReference>
<evidence type="ECO:0000256" key="1">
    <source>
        <dbReference type="SAM" id="MobiDB-lite"/>
    </source>
</evidence>
<organism evidence="4 5">
    <name type="scientific">Popillia japonica</name>
    <name type="common">Japanese beetle</name>
    <dbReference type="NCBI Taxonomy" id="7064"/>
    <lineage>
        <taxon>Eukaryota</taxon>
        <taxon>Metazoa</taxon>
        <taxon>Ecdysozoa</taxon>
        <taxon>Arthropoda</taxon>
        <taxon>Hexapoda</taxon>
        <taxon>Insecta</taxon>
        <taxon>Pterygota</taxon>
        <taxon>Neoptera</taxon>
        <taxon>Endopterygota</taxon>
        <taxon>Coleoptera</taxon>
        <taxon>Polyphaga</taxon>
        <taxon>Scarabaeiformia</taxon>
        <taxon>Scarabaeidae</taxon>
        <taxon>Rutelinae</taxon>
        <taxon>Popillia</taxon>
    </lineage>
</organism>
<dbReference type="AlphaFoldDB" id="A0AAW1N2U3"/>
<dbReference type="GO" id="GO:0008233">
    <property type="term" value="F:peptidase activity"/>
    <property type="evidence" value="ECO:0007669"/>
    <property type="project" value="UniProtKB-KW"/>
</dbReference>
<name>A0AAW1N2U3_POPJA</name>
<evidence type="ECO:0000259" key="3">
    <source>
        <dbReference type="Pfam" id="PF16030"/>
    </source>
</evidence>
<comment type="caution">
    <text evidence="4">The sequence shown here is derived from an EMBL/GenBank/DDBJ whole genome shotgun (WGS) entry which is preliminary data.</text>
</comment>